<keyword evidence="2" id="KW-0442">Lipid degradation</keyword>
<name>A0AAD7ZR00_DIPPU</name>
<evidence type="ECO:0000256" key="1">
    <source>
        <dbReference type="ARBA" id="ARBA00022801"/>
    </source>
</evidence>
<comment type="caution">
    <text evidence="8">The sequence shown here is derived from an EMBL/GenBank/DDBJ whole genome shotgun (WGS) entry which is preliminary data.</text>
</comment>
<evidence type="ECO:0000256" key="3">
    <source>
        <dbReference type="ARBA" id="ARBA00023098"/>
    </source>
</evidence>
<dbReference type="InterPro" id="IPR025202">
    <property type="entry name" value="PLD-like_dom"/>
</dbReference>
<protein>
    <recommendedName>
        <fullName evidence="5">Mitochondrial cardiolipin hydrolase</fullName>
    </recommendedName>
    <alternativeName>
        <fullName evidence="6">Mitochondrial phospholipase</fullName>
    </alternativeName>
</protein>
<keyword evidence="1" id="KW-0378">Hydrolase</keyword>
<reference evidence="8" key="2">
    <citation type="submission" date="2023-05" db="EMBL/GenBank/DDBJ databases">
        <authorList>
            <person name="Fouks B."/>
        </authorList>
    </citation>
    <scope>NUCLEOTIDE SEQUENCE</scope>
    <source>
        <strain evidence="8">Stay&amp;Tobe</strain>
        <tissue evidence="8">Testes</tissue>
    </source>
</reference>
<gene>
    <name evidence="8" type="ORF">L9F63_002959</name>
</gene>
<evidence type="ECO:0000313" key="8">
    <source>
        <dbReference type="EMBL" id="KAJ9585259.1"/>
    </source>
</evidence>
<dbReference type="PANTHER" id="PTHR43856:SF1">
    <property type="entry name" value="MITOCHONDRIAL CARDIOLIPIN HYDROLASE"/>
    <property type="match status" value="1"/>
</dbReference>
<dbReference type="EMBL" id="JASPKZ010007289">
    <property type="protein sequence ID" value="KAJ9585259.1"/>
    <property type="molecule type" value="Genomic_DNA"/>
</dbReference>
<sequence>MFFTDKGVECKDDCYKKNICSKKEGCAYQNLRRLVNLFESSTKTLDICIYLLTSKQMAEAISKVKRKGVKVRIIADGDMSFCSGSQIDILRREGVFVRTKKSPFLMHHKFAIIDNNILINGSCNWTMQGLTGNWDNILVTSVPDIVQPYSEHFNMLWKEFSEQSVLRLI</sequence>
<proteinExistence type="inferred from homology"/>
<keyword evidence="3" id="KW-0443">Lipid metabolism</keyword>
<keyword evidence="9" id="KW-1185">Reference proteome</keyword>
<dbReference type="InterPro" id="IPR001736">
    <property type="entry name" value="PLipase_D/transphosphatidylase"/>
</dbReference>
<dbReference type="AlphaFoldDB" id="A0AAD7ZR00"/>
<dbReference type="SUPFAM" id="SSF56024">
    <property type="entry name" value="Phospholipase D/nuclease"/>
    <property type="match status" value="1"/>
</dbReference>
<evidence type="ECO:0000256" key="2">
    <source>
        <dbReference type="ARBA" id="ARBA00022963"/>
    </source>
</evidence>
<organism evidence="8 9">
    <name type="scientific">Diploptera punctata</name>
    <name type="common">Pacific beetle cockroach</name>
    <dbReference type="NCBI Taxonomy" id="6984"/>
    <lineage>
        <taxon>Eukaryota</taxon>
        <taxon>Metazoa</taxon>
        <taxon>Ecdysozoa</taxon>
        <taxon>Arthropoda</taxon>
        <taxon>Hexapoda</taxon>
        <taxon>Insecta</taxon>
        <taxon>Pterygota</taxon>
        <taxon>Neoptera</taxon>
        <taxon>Polyneoptera</taxon>
        <taxon>Dictyoptera</taxon>
        <taxon>Blattodea</taxon>
        <taxon>Blaberoidea</taxon>
        <taxon>Blaberidae</taxon>
        <taxon>Diplopterinae</taxon>
        <taxon>Diploptera</taxon>
    </lineage>
</organism>
<dbReference type="PROSITE" id="PS50035">
    <property type="entry name" value="PLD"/>
    <property type="match status" value="1"/>
</dbReference>
<evidence type="ECO:0000256" key="5">
    <source>
        <dbReference type="ARBA" id="ARBA00040549"/>
    </source>
</evidence>
<dbReference type="GO" id="GO:0005739">
    <property type="term" value="C:mitochondrion"/>
    <property type="evidence" value="ECO:0007669"/>
    <property type="project" value="TreeGrafter"/>
</dbReference>
<dbReference type="Gene3D" id="3.30.870.10">
    <property type="entry name" value="Endonuclease Chain A"/>
    <property type="match status" value="1"/>
</dbReference>
<accession>A0AAD7ZR00</accession>
<evidence type="ECO:0000259" key="7">
    <source>
        <dbReference type="PROSITE" id="PS50035"/>
    </source>
</evidence>
<evidence type="ECO:0000256" key="6">
    <source>
        <dbReference type="ARBA" id="ARBA00043167"/>
    </source>
</evidence>
<dbReference type="PANTHER" id="PTHR43856">
    <property type="entry name" value="CARDIOLIPIN HYDROLASE"/>
    <property type="match status" value="1"/>
</dbReference>
<dbReference type="GO" id="GO:0016891">
    <property type="term" value="F:RNA endonuclease activity producing 5'-phosphomonoesters, hydrolytic mechanism"/>
    <property type="evidence" value="ECO:0007669"/>
    <property type="project" value="TreeGrafter"/>
</dbReference>
<dbReference type="GO" id="GO:0016042">
    <property type="term" value="P:lipid catabolic process"/>
    <property type="evidence" value="ECO:0007669"/>
    <property type="project" value="UniProtKB-KW"/>
</dbReference>
<evidence type="ECO:0000313" key="9">
    <source>
        <dbReference type="Proteomes" id="UP001233999"/>
    </source>
</evidence>
<comment type="similarity">
    <text evidence="4">Belongs to the phospholipase D family. MitoPLD/Zucchini subfamily.</text>
</comment>
<dbReference type="Proteomes" id="UP001233999">
    <property type="component" value="Unassembled WGS sequence"/>
</dbReference>
<dbReference type="InterPro" id="IPR051406">
    <property type="entry name" value="PLD_domain"/>
</dbReference>
<dbReference type="CDD" id="cd09171">
    <property type="entry name" value="PLDc_vPLD6_like"/>
    <property type="match status" value="1"/>
</dbReference>
<dbReference type="Pfam" id="PF13091">
    <property type="entry name" value="PLDc_2"/>
    <property type="match status" value="1"/>
</dbReference>
<dbReference type="GO" id="GO:0034587">
    <property type="term" value="P:piRNA processing"/>
    <property type="evidence" value="ECO:0007669"/>
    <property type="project" value="TreeGrafter"/>
</dbReference>
<feature type="domain" description="PLD phosphodiesterase" evidence="7">
    <location>
        <begin position="102"/>
        <end position="129"/>
    </location>
</feature>
<evidence type="ECO:0000256" key="4">
    <source>
        <dbReference type="ARBA" id="ARBA00038012"/>
    </source>
</evidence>
<reference evidence="8" key="1">
    <citation type="journal article" date="2023" name="IScience">
        <title>Live-bearing cockroach genome reveals convergent evolutionary mechanisms linked to viviparity in insects and beyond.</title>
        <authorList>
            <person name="Fouks B."/>
            <person name="Harrison M.C."/>
            <person name="Mikhailova A.A."/>
            <person name="Marchal E."/>
            <person name="English S."/>
            <person name="Carruthers M."/>
            <person name="Jennings E.C."/>
            <person name="Chiamaka E.L."/>
            <person name="Frigard R.A."/>
            <person name="Pippel M."/>
            <person name="Attardo G.M."/>
            <person name="Benoit J.B."/>
            <person name="Bornberg-Bauer E."/>
            <person name="Tobe S.S."/>
        </authorList>
    </citation>
    <scope>NUCLEOTIDE SEQUENCE</scope>
    <source>
        <strain evidence="8">Stay&amp;Tobe</strain>
    </source>
</reference>